<feature type="region of interest" description="Disordered" evidence="1">
    <location>
        <begin position="372"/>
        <end position="421"/>
    </location>
</feature>
<dbReference type="Gene3D" id="1.10.510.10">
    <property type="entry name" value="Transferase(Phosphotransferase) domain 1"/>
    <property type="match status" value="1"/>
</dbReference>
<dbReference type="InterPro" id="IPR001245">
    <property type="entry name" value="Ser-Thr/Tyr_kinase_cat_dom"/>
</dbReference>
<name>A0A9P6HLR7_9AGAM</name>
<dbReference type="PROSITE" id="PS50011">
    <property type="entry name" value="PROTEIN_KINASE_DOM"/>
    <property type="match status" value="1"/>
</dbReference>
<dbReference type="PANTHER" id="PTHR44329">
    <property type="entry name" value="SERINE/THREONINE-PROTEIN KINASE TNNI3K-RELATED"/>
    <property type="match status" value="1"/>
</dbReference>
<feature type="compositionally biased region" description="Basic and acidic residues" evidence="1">
    <location>
        <begin position="404"/>
        <end position="414"/>
    </location>
</feature>
<dbReference type="GO" id="GO:0005524">
    <property type="term" value="F:ATP binding"/>
    <property type="evidence" value="ECO:0007669"/>
    <property type="project" value="InterPro"/>
</dbReference>
<evidence type="ECO:0000313" key="4">
    <source>
        <dbReference type="Proteomes" id="UP000736335"/>
    </source>
</evidence>
<evidence type="ECO:0000259" key="2">
    <source>
        <dbReference type="PROSITE" id="PS50011"/>
    </source>
</evidence>
<evidence type="ECO:0000313" key="3">
    <source>
        <dbReference type="EMBL" id="KAF9789155.1"/>
    </source>
</evidence>
<organism evidence="3 4">
    <name type="scientific">Thelephora terrestris</name>
    <dbReference type="NCBI Taxonomy" id="56493"/>
    <lineage>
        <taxon>Eukaryota</taxon>
        <taxon>Fungi</taxon>
        <taxon>Dikarya</taxon>
        <taxon>Basidiomycota</taxon>
        <taxon>Agaricomycotina</taxon>
        <taxon>Agaricomycetes</taxon>
        <taxon>Thelephorales</taxon>
        <taxon>Thelephoraceae</taxon>
        <taxon>Thelephora</taxon>
    </lineage>
</organism>
<dbReference type="OrthoDB" id="346907at2759"/>
<dbReference type="EMBL" id="WIUZ02000003">
    <property type="protein sequence ID" value="KAF9789155.1"/>
    <property type="molecule type" value="Genomic_DNA"/>
</dbReference>
<keyword evidence="3" id="KW-0808">Transferase</keyword>
<feature type="domain" description="Protein kinase" evidence="2">
    <location>
        <begin position="94"/>
        <end position="374"/>
    </location>
</feature>
<dbReference type="PANTHER" id="PTHR44329:SF214">
    <property type="entry name" value="PROTEIN KINASE DOMAIN-CONTAINING PROTEIN"/>
    <property type="match status" value="1"/>
</dbReference>
<dbReference type="GO" id="GO:0004674">
    <property type="term" value="F:protein serine/threonine kinase activity"/>
    <property type="evidence" value="ECO:0007669"/>
    <property type="project" value="TreeGrafter"/>
</dbReference>
<sequence>MFEDYQQLLADATSATDKAESVRILAKILAGQDGKDFVTRLDPKDGEMCIEILDHGLSERKISKAEKQTFSVMLWKLAASHKRLPDSVAMQEELEISEEIRAGGESTDIRVGKHKGNLVAVTARAISPKNNPDWIRQGFCKQVILWSKLSHPNVLKLLGAYGDMEKGPLATVSEWVTGGDIMEYTKHNPANRLELLHGAAQGLKYLHDEGIVHGDPTGQSIFVKNDAPRPPTAYLSGFACMTVTLDPGEPIPFDVQLGHGTVQFKAPERFNPEKFGAAYPLVTPEADVYAFGMTIFQVLTGETPFQDLQEVAVIDSVVDGLRPAKPQNASAIGFSDSLWEIVQHCWDSDRTRRPTTTELAKRLNEAAANWHTLMPPNTTTPPGTPPLVGPSPTVSGSTGDESDPTNRPEARESHLGSVDAPPGWFHVSLAQTWTYMTRKTSKVQPLARRGLMVTMR</sequence>
<feature type="compositionally biased region" description="Pro residues" evidence="1">
    <location>
        <begin position="378"/>
        <end position="389"/>
    </location>
</feature>
<dbReference type="Proteomes" id="UP000736335">
    <property type="component" value="Unassembled WGS sequence"/>
</dbReference>
<keyword evidence="4" id="KW-1185">Reference proteome</keyword>
<keyword evidence="3" id="KW-0418">Kinase</keyword>
<reference evidence="3" key="2">
    <citation type="submission" date="2020-11" db="EMBL/GenBank/DDBJ databases">
        <authorList>
            <consortium name="DOE Joint Genome Institute"/>
            <person name="Kuo A."/>
            <person name="Miyauchi S."/>
            <person name="Kiss E."/>
            <person name="Drula E."/>
            <person name="Kohler A."/>
            <person name="Sanchez-Garcia M."/>
            <person name="Andreopoulos B."/>
            <person name="Barry K.W."/>
            <person name="Bonito G."/>
            <person name="Buee M."/>
            <person name="Carver A."/>
            <person name="Chen C."/>
            <person name="Cichocki N."/>
            <person name="Clum A."/>
            <person name="Culley D."/>
            <person name="Crous P.W."/>
            <person name="Fauchery L."/>
            <person name="Girlanda M."/>
            <person name="Hayes R."/>
            <person name="Keri Z."/>
            <person name="Labutti K."/>
            <person name="Lipzen A."/>
            <person name="Lombard V."/>
            <person name="Magnuson J."/>
            <person name="Maillard F."/>
            <person name="Morin E."/>
            <person name="Murat C."/>
            <person name="Nolan M."/>
            <person name="Ohm R."/>
            <person name="Pangilinan J."/>
            <person name="Pereira M."/>
            <person name="Perotto S."/>
            <person name="Peter M."/>
            <person name="Riley R."/>
            <person name="Sitrit Y."/>
            <person name="Stielow B."/>
            <person name="Szollosi G."/>
            <person name="Zifcakova L."/>
            <person name="Stursova M."/>
            <person name="Spatafora J.W."/>
            <person name="Tedersoo L."/>
            <person name="Vaario L.-M."/>
            <person name="Yamada A."/>
            <person name="Yan M."/>
            <person name="Wang P."/>
            <person name="Xu J."/>
            <person name="Bruns T."/>
            <person name="Baldrian P."/>
            <person name="Vilgalys R."/>
            <person name="Henrissat B."/>
            <person name="Grigoriev I.V."/>
            <person name="Hibbett D."/>
            <person name="Nagy L.G."/>
            <person name="Martin F.M."/>
        </authorList>
    </citation>
    <scope>NUCLEOTIDE SEQUENCE</scope>
    <source>
        <strain evidence="3">UH-Tt-Lm1</strain>
    </source>
</reference>
<evidence type="ECO:0000256" key="1">
    <source>
        <dbReference type="SAM" id="MobiDB-lite"/>
    </source>
</evidence>
<accession>A0A9P6HLR7</accession>
<dbReference type="InterPro" id="IPR051681">
    <property type="entry name" value="Ser/Thr_Kinases-Pseudokinases"/>
</dbReference>
<protein>
    <submittedName>
        <fullName evidence="3">Kinase-like domain-containing protein</fullName>
    </submittedName>
</protein>
<dbReference type="InterPro" id="IPR000719">
    <property type="entry name" value="Prot_kinase_dom"/>
</dbReference>
<proteinExistence type="predicted"/>
<dbReference type="Pfam" id="PF07714">
    <property type="entry name" value="PK_Tyr_Ser-Thr"/>
    <property type="match status" value="1"/>
</dbReference>
<dbReference type="InterPro" id="IPR011009">
    <property type="entry name" value="Kinase-like_dom_sf"/>
</dbReference>
<dbReference type="AlphaFoldDB" id="A0A9P6HLR7"/>
<reference evidence="3" key="1">
    <citation type="journal article" date="2020" name="Nat. Commun.">
        <title>Large-scale genome sequencing of mycorrhizal fungi provides insights into the early evolution of symbiotic traits.</title>
        <authorList>
            <person name="Miyauchi S."/>
            <person name="Kiss E."/>
            <person name="Kuo A."/>
            <person name="Drula E."/>
            <person name="Kohler A."/>
            <person name="Sanchez-Garcia M."/>
            <person name="Morin E."/>
            <person name="Andreopoulos B."/>
            <person name="Barry K.W."/>
            <person name="Bonito G."/>
            <person name="Buee M."/>
            <person name="Carver A."/>
            <person name="Chen C."/>
            <person name="Cichocki N."/>
            <person name="Clum A."/>
            <person name="Culley D."/>
            <person name="Crous P.W."/>
            <person name="Fauchery L."/>
            <person name="Girlanda M."/>
            <person name="Hayes R.D."/>
            <person name="Keri Z."/>
            <person name="LaButti K."/>
            <person name="Lipzen A."/>
            <person name="Lombard V."/>
            <person name="Magnuson J."/>
            <person name="Maillard F."/>
            <person name="Murat C."/>
            <person name="Nolan M."/>
            <person name="Ohm R.A."/>
            <person name="Pangilinan J."/>
            <person name="Pereira M.F."/>
            <person name="Perotto S."/>
            <person name="Peter M."/>
            <person name="Pfister S."/>
            <person name="Riley R."/>
            <person name="Sitrit Y."/>
            <person name="Stielow J.B."/>
            <person name="Szollosi G."/>
            <person name="Zifcakova L."/>
            <person name="Stursova M."/>
            <person name="Spatafora J.W."/>
            <person name="Tedersoo L."/>
            <person name="Vaario L.M."/>
            <person name="Yamada A."/>
            <person name="Yan M."/>
            <person name="Wang P."/>
            <person name="Xu J."/>
            <person name="Bruns T."/>
            <person name="Baldrian P."/>
            <person name="Vilgalys R."/>
            <person name="Dunand C."/>
            <person name="Henrissat B."/>
            <person name="Grigoriev I.V."/>
            <person name="Hibbett D."/>
            <person name="Nagy L.G."/>
            <person name="Martin F.M."/>
        </authorList>
    </citation>
    <scope>NUCLEOTIDE SEQUENCE</scope>
    <source>
        <strain evidence="3">UH-Tt-Lm1</strain>
    </source>
</reference>
<gene>
    <name evidence="3" type="ORF">BJ322DRAFT_523274</name>
</gene>
<dbReference type="SUPFAM" id="SSF56112">
    <property type="entry name" value="Protein kinase-like (PK-like)"/>
    <property type="match status" value="1"/>
</dbReference>
<comment type="caution">
    <text evidence="3">The sequence shown here is derived from an EMBL/GenBank/DDBJ whole genome shotgun (WGS) entry which is preliminary data.</text>
</comment>